<dbReference type="SUPFAM" id="SSF53448">
    <property type="entry name" value="Nucleotide-diphospho-sugar transferases"/>
    <property type="match status" value="1"/>
</dbReference>
<accession>A0A1Q9LM80</accession>
<evidence type="ECO:0000313" key="3">
    <source>
        <dbReference type="EMBL" id="OLR93146.1"/>
    </source>
</evidence>
<organism evidence="3 4">
    <name type="scientific">Actinokineospora bangkokensis</name>
    <dbReference type="NCBI Taxonomy" id="1193682"/>
    <lineage>
        <taxon>Bacteria</taxon>
        <taxon>Bacillati</taxon>
        <taxon>Actinomycetota</taxon>
        <taxon>Actinomycetes</taxon>
        <taxon>Pseudonocardiales</taxon>
        <taxon>Pseudonocardiaceae</taxon>
        <taxon>Actinokineospora</taxon>
    </lineage>
</organism>
<evidence type="ECO:0000259" key="2">
    <source>
        <dbReference type="Pfam" id="PF00535"/>
    </source>
</evidence>
<protein>
    <submittedName>
        <fullName evidence="3">Glycosyl transferase family 2</fullName>
    </submittedName>
</protein>
<sequence length="262" mass="28329">MHCVSETAVPESVRALIVVPAWNEEEAVGATVREIRAAVPHIPVLVVDDGSGDRTADRAREAGAMVLELPYNLGVGGAMRAGFRYAVRHGFTAAVQVDADGQHNPSEVPALLAGLADADIVIGARFAQDDEYKVRGPRRWAMVVLAKVLSRLARTKLTDATSGFKATGGRALPVFAEHYPVEYLGDTIESMVIALRSGCKVAQVPVRMRPRRGGAPSHRPFKAMVYLFRAFFALLLALIRRWDIKVKAEPVPTPVASEGRVA</sequence>
<proteinExistence type="inferred from homology"/>
<dbReference type="EMBL" id="MKQR01000012">
    <property type="protein sequence ID" value="OLR93146.1"/>
    <property type="molecule type" value="Genomic_DNA"/>
</dbReference>
<dbReference type="Gene3D" id="3.90.550.10">
    <property type="entry name" value="Spore Coat Polysaccharide Biosynthesis Protein SpsA, Chain A"/>
    <property type="match status" value="1"/>
</dbReference>
<dbReference type="GO" id="GO:0016740">
    <property type="term" value="F:transferase activity"/>
    <property type="evidence" value="ECO:0007669"/>
    <property type="project" value="UniProtKB-KW"/>
</dbReference>
<gene>
    <name evidence="3" type="ORF">BJP25_00615</name>
</gene>
<evidence type="ECO:0000256" key="1">
    <source>
        <dbReference type="ARBA" id="ARBA00006739"/>
    </source>
</evidence>
<comment type="caution">
    <text evidence="3">The sequence shown here is derived from an EMBL/GenBank/DDBJ whole genome shotgun (WGS) entry which is preliminary data.</text>
</comment>
<dbReference type="InterPro" id="IPR001173">
    <property type="entry name" value="Glyco_trans_2-like"/>
</dbReference>
<keyword evidence="4" id="KW-1185">Reference proteome</keyword>
<feature type="domain" description="Glycosyltransferase 2-like" evidence="2">
    <location>
        <begin position="17"/>
        <end position="164"/>
    </location>
</feature>
<comment type="similarity">
    <text evidence="1">Belongs to the glycosyltransferase 2 family.</text>
</comment>
<dbReference type="Pfam" id="PF00535">
    <property type="entry name" value="Glycos_transf_2"/>
    <property type="match status" value="1"/>
</dbReference>
<dbReference type="PANTHER" id="PTHR48090">
    <property type="entry name" value="UNDECAPRENYL-PHOSPHATE 4-DEOXY-4-FORMAMIDO-L-ARABINOSE TRANSFERASE-RELATED"/>
    <property type="match status" value="1"/>
</dbReference>
<evidence type="ECO:0000313" key="4">
    <source>
        <dbReference type="Proteomes" id="UP000186040"/>
    </source>
</evidence>
<dbReference type="InterPro" id="IPR029044">
    <property type="entry name" value="Nucleotide-diphossugar_trans"/>
</dbReference>
<dbReference type="InterPro" id="IPR050256">
    <property type="entry name" value="Glycosyltransferase_2"/>
</dbReference>
<name>A0A1Q9LM80_9PSEU</name>
<reference evidence="3 4" key="1">
    <citation type="submission" date="2016-10" db="EMBL/GenBank/DDBJ databases">
        <title>The Draft Genome Sequence of Actinokineospora bangkokensis 44EHWT reveals the biosynthetic pathway of antifungal compounds Thailandins with unusual extender unit butylmalonyl-CoA.</title>
        <authorList>
            <person name="Greule A."/>
            <person name="Intra B."/>
            <person name="Flemming S."/>
            <person name="Rommel M.G."/>
            <person name="Panbangred W."/>
            <person name="Bechthold A."/>
        </authorList>
    </citation>
    <scope>NUCLEOTIDE SEQUENCE [LARGE SCALE GENOMIC DNA]</scope>
    <source>
        <strain evidence="3 4">44EHW</strain>
    </source>
</reference>
<dbReference type="STRING" id="1193682.BJP25_00615"/>
<keyword evidence="3" id="KW-0808">Transferase</keyword>
<dbReference type="Proteomes" id="UP000186040">
    <property type="component" value="Unassembled WGS sequence"/>
</dbReference>
<dbReference type="AlphaFoldDB" id="A0A1Q9LM80"/>
<dbReference type="PANTHER" id="PTHR48090:SF7">
    <property type="entry name" value="RFBJ PROTEIN"/>
    <property type="match status" value="1"/>
</dbReference>
<dbReference type="CDD" id="cd04179">
    <property type="entry name" value="DPM_DPG-synthase_like"/>
    <property type="match status" value="1"/>
</dbReference>